<evidence type="ECO:0000256" key="5">
    <source>
        <dbReference type="ARBA" id="ARBA00022692"/>
    </source>
</evidence>
<keyword evidence="3" id="KW-0813">Transport</keyword>
<organism evidence="10 11">
    <name type="scientific">Clostridium yunnanense</name>
    <dbReference type="NCBI Taxonomy" id="2800325"/>
    <lineage>
        <taxon>Bacteria</taxon>
        <taxon>Bacillati</taxon>
        <taxon>Bacillota</taxon>
        <taxon>Clostridia</taxon>
        <taxon>Eubacteriales</taxon>
        <taxon>Clostridiaceae</taxon>
        <taxon>Clostridium</taxon>
    </lineage>
</organism>
<comment type="similarity">
    <text evidence="2">Belongs to the major facilitator superfamily. EmrB family.</text>
</comment>
<evidence type="ECO:0000256" key="8">
    <source>
        <dbReference type="SAM" id="Phobius"/>
    </source>
</evidence>
<comment type="caution">
    <text evidence="10">The sequence shown here is derived from an EMBL/GenBank/DDBJ whole genome shotgun (WGS) entry which is preliminary data.</text>
</comment>
<feature type="transmembrane region" description="Helical" evidence="8">
    <location>
        <begin position="231"/>
        <end position="250"/>
    </location>
</feature>
<dbReference type="InterPro" id="IPR011701">
    <property type="entry name" value="MFS"/>
</dbReference>
<feature type="transmembrane region" description="Helical" evidence="8">
    <location>
        <begin position="167"/>
        <end position="187"/>
    </location>
</feature>
<dbReference type="CDD" id="cd17321">
    <property type="entry name" value="MFS_MMR_MDR_like"/>
    <property type="match status" value="1"/>
</dbReference>
<comment type="subcellular location">
    <subcellularLocation>
        <location evidence="1">Cell membrane</location>
        <topology evidence="1">Multi-pass membrane protein</topology>
    </subcellularLocation>
</comment>
<evidence type="ECO:0000256" key="2">
    <source>
        <dbReference type="ARBA" id="ARBA00008537"/>
    </source>
</evidence>
<keyword evidence="6 8" id="KW-1133">Transmembrane helix</keyword>
<dbReference type="PRINTS" id="PR01036">
    <property type="entry name" value="TCRTETB"/>
</dbReference>
<evidence type="ECO:0000256" key="3">
    <source>
        <dbReference type="ARBA" id="ARBA00022448"/>
    </source>
</evidence>
<evidence type="ECO:0000256" key="7">
    <source>
        <dbReference type="ARBA" id="ARBA00023136"/>
    </source>
</evidence>
<feature type="transmembrane region" description="Helical" evidence="8">
    <location>
        <begin position="357"/>
        <end position="374"/>
    </location>
</feature>
<feature type="transmembrane region" description="Helical" evidence="8">
    <location>
        <begin position="112"/>
        <end position="131"/>
    </location>
</feature>
<dbReference type="PROSITE" id="PS50850">
    <property type="entry name" value="MFS"/>
    <property type="match status" value="1"/>
</dbReference>
<dbReference type="PANTHER" id="PTHR42718:SF9">
    <property type="entry name" value="MAJOR FACILITATOR SUPERFAMILY MULTIDRUG TRANSPORTER MFSC"/>
    <property type="match status" value="1"/>
</dbReference>
<feature type="transmembrane region" description="Helical" evidence="8">
    <location>
        <begin position="83"/>
        <end position="106"/>
    </location>
</feature>
<dbReference type="EMBL" id="JAENHN010000027">
    <property type="protein sequence ID" value="MBK1810687.1"/>
    <property type="molecule type" value="Genomic_DNA"/>
</dbReference>
<keyword evidence="4" id="KW-1003">Cell membrane</keyword>
<dbReference type="InterPro" id="IPR020846">
    <property type="entry name" value="MFS_dom"/>
</dbReference>
<dbReference type="InterPro" id="IPR036259">
    <property type="entry name" value="MFS_trans_sf"/>
</dbReference>
<sequence>MEVFKVKEGRWKTLVVILVGSFMTTLDINIVNVALPKMAASLSVDLGTIQWVVTSYLLVISTLVLMFGRLADMKGKKNIYQNGFLIFSLGSLLCVFSKTMLFLIVARMVQGLGAAMMMACNFGIITMVFPLKERGRATGILGTVVAIGTMTGPPLGGFLVGTFNWQSIFLINIPIGIIAYLAGVKYVPKEELKNNKQAFDFKGMITFVITVAALFLSLLNAEAFGWSSLPIVSGFIVSILSFVAFCYIEINTKVPMLDFTLFKNNLFSAGIFCAFISYCVIYFTNIIQPFYLQHILSFSPQRAGIIMMVYPVTAAVMAPLSGILCDKIGYKIPTFIGLAFTCVGIFTMSFLQLDSSYFAIMVSMTILGCGYGLFQSPNNAGVMSSVPKDKLGISGSMNSLIRNLGMTSGISISVAIFYSHMSSKLGSHVSALTSGNPELFIGSMSFTYKIGAVIAIAGIFMALFRLVKTPNISE</sequence>
<feature type="transmembrane region" description="Helical" evidence="8">
    <location>
        <begin position="303"/>
        <end position="325"/>
    </location>
</feature>
<evidence type="ECO:0000256" key="6">
    <source>
        <dbReference type="ARBA" id="ARBA00022989"/>
    </source>
</evidence>
<feature type="transmembrane region" description="Helical" evidence="8">
    <location>
        <begin position="262"/>
        <end position="283"/>
    </location>
</feature>
<feature type="transmembrane region" description="Helical" evidence="8">
    <location>
        <begin position="439"/>
        <end position="464"/>
    </location>
</feature>
<evidence type="ECO:0000256" key="4">
    <source>
        <dbReference type="ARBA" id="ARBA00022475"/>
    </source>
</evidence>
<name>A0ABS1EMV5_9CLOT</name>
<evidence type="ECO:0000313" key="10">
    <source>
        <dbReference type="EMBL" id="MBK1810687.1"/>
    </source>
</evidence>
<keyword evidence="11" id="KW-1185">Reference proteome</keyword>
<dbReference type="NCBIfam" id="TIGR00711">
    <property type="entry name" value="efflux_EmrB"/>
    <property type="match status" value="1"/>
</dbReference>
<accession>A0ABS1EMV5</accession>
<dbReference type="SUPFAM" id="SSF103473">
    <property type="entry name" value="MFS general substrate transporter"/>
    <property type="match status" value="1"/>
</dbReference>
<reference evidence="11" key="1">
    <citation type="submission" date="2021-01" db="EMBL/GenBank/DDBJ databases">
        <title>Genome public.</title>
        <authorList>
            <person name="Liu C."/>
            <person name="Sun Q."/>
        </authorList>
    </citation>
    <scope>NUCLEOTIDE SEQUENCE [LARGE SCALE GENOMIC DNA]</scope>
    <source>
        <strain evidence="11">YIM B02505</strain>
    </source>
</reference>
<dbReference type="InterPro" id="IPR004638">
    <property type="entry name" value="EmrB-like"/>
</dbReference>
<evidence type="ECO:0000259" key="9">
    <source>
        <dbReference type="PROSITE" id="PS50850"/>
    </source>
</evidence>
<feature type="transmembrane region" description="Helical" evidence="8">
    <location>
        <begin position="138"/>
        <end position="161"/>
    </location>
</feature>
<dbReference type="Proteomes" id="UP000596739">
    <property type="component" value="Unassembled WGS sequence"/>
</dbReference>
<dbReference type="Gene3D" id="1.20.1720.10">
    <property type="entry name" value="Multidrug resistance protein D"/>
    <property type="match status" value="1"/>
</dbReference>
<keyword evidence="5 8" id="KW-0812">Transmembrane</keyword>
<evidence type="ECO:0000313" key="11">
    <source>
        <dbReference type="Proteomes" id="UP000596739"/>
    </source>
</evidence>
<evidence type="ECO:0000256" key="1">
    <source>
        <dbReference type="ARBA" id="ARBA00004651"/>
    </source>
</evidence>
<proteinExistence type="inferred from homology"/>
<dbReference type="Gene3D" id="1.20.1250.20">
    <property type="entry name" value="MFS general substrate transporter like domains"/>
    <property type="match status" value="1"/>
</dbReference>
<dbReference type="Pfam" id="PF07690">
    <property type="entry name" value="MFS_1"/>
    <property type="match status" value="1"/>
</dbReference>
<protein>
    <submittedName>
        <fullName evidence="10">MFS transporter</fullName>
    </submittedName>
</protein>
<feature type="transmembrane region" description="Helical" evidence="8">
    <location>
        <begin position="400"/>
        <end position="419"/>
    </location>
</feature>
<keyword evidence="7 8" id="KW-0472">Membrane</keyword>
<gene>
    <name evidence="10" type="ORF">JHL18_08560</name>
</gene>
<dbReference type="PANTHER" id="PTHR42718">
    <property type="entry name" value="MAJOR FACILITATOR SUPERFAMILY MULTIDRUG TRANSPORTER MFSC"/>
    <property type="match status" value="1"/>
</dbReference>
<feature type="transmembrane region" description="Helical" evidence="8">
    <location>
        <begin position="332"/>
        <end position="351"/>
    </location>
</feature>
<feature type="domain" description="Major facilitator superfamily (MFS) profile" evidence="9">
    <location>
        <begin position="13"/>
        <end position="470"/>
    </location>
</feature>
<feature type="transmembrane region" description="Helical" evidence="8">
    <location>
        <begin position="199"/>
        <end position="219"/>
    </location>
</feature>
<feature type="transmembrane region" description="Helical" evidence="8">
    <location>
        <begin position="12"/>
        <end position="31"/>
    </location>
</feature>
<feature type="transmembrane region" description="Helical" evidence="8">
    <location>
        <begin position="51"/>
        <end position="71"/>
    </location>
</feature>